<dbReference type="WBParaSite" id="jg23247">
    <property type="protein sequence ID" value="jg23247"/>
    <property type="gene ID" value="jg23247"/>
</dbReference>
<accession>A0A915DT48</accession>
<comment type="similarity">
    <text evidence="2">Belongs to the COG2 family.</text>
</comment>
<evidence type="ECO:0000256" key="7">
    <source>
        <dbReference type="ARBA" id="ARBA00023136"/>
    </source>
</evidence>
<dbReference type="InterPro" id="IPR024602">
    <property type="entry name" value="COG_su2_N"/>
</dbReference>
<protein>
    <recommendedName>
        <fullName evidence="3">Conserved oligomeric Golgi complex subunit 2</fullName>
    </recommendedName>
    <alternativeName>
        <fullName evidence="8">Component of oligomeric Golgi complex 2</fullName>
    </alternativeName>
</protein>
<dbReference type="GO" id="GO:0015031">
    <property type="term" value="P:protein transport"/>
    <property type="evidence" value="ECO:0007669"/>
    <property type="project" value="UniProtKB-KW"/>
</dbReference>
<proteinExistence type="inferred from homology"/>
<dbReference type="GO" id="GO:0006891">
    <property type="term" value="P:intra-Golgi vesicle-mediated transport"/>
    <property type="evidence" value="ECO:0007669"/>
    <property type="project" value="TreeGrafter"/>
</dbReference>
<evidence type="ECO:0000256" key="3">
    <source>
        <dbReference type="ARBA" id="ARBA00020977"/>
    </source>
</evidence>
<comment type="subcellular location">
    <subcellularLocation>
        <location evidence="1">Golgi apparatus membrane</location>
        <topology evidence="1">Peripheral membrane protein</topology>
    </subcellularLocation>
</comment>
<keyword evidence="7" id="KW-0472">Membrane</keyword>
<dbReference type="InterPro" id="IPR009316">
    <property type="entry name" value="COG2"/>
</dbReference>
<feature type="domain" description="COG complex component COG2 C-terminal" evidence="10">
    <location>
        <begin position="315"/>
        <end position="594"/>
    </location>
</feature>
<evidence type="ECO:0000256" key="4">
    <source>
        <dbReference type="ARBA" id="ARBA00022448"/>
    </source>
</evidence>
<evidence type="ECO:0000256" key="2">
    <source>
        <dbReference type="ARBA" id="ARBA00007603"/>
    </source>
</evidence>
<dbReference type="PANTHER" id="PTHR12961">
    <property type="entry name" value="CONSERVED OLIGOMERIC GOLGI COMPLEX COMPONENT 2"/>
    <property type="match status" value="1"/>
</dbReference>
<dbReference type="InterPro" id="IPR024603">
    <property type="entry name" value="COG_complex_COG2_C"/>
</dbReference>
<keyword evidence="5" id="KW-0653">Protein transport</keyword>
<evidence type="ECO:0000313" key="11">
    <source>
        <dbReference type="Proteomes" id="UP000887574"/>
    </source>
</evidence>
<keyword evidence="11" id="KW-1185">Reference proteome</keyword>
<evidence type="ECO:0000313" key="12">
    <source>
        <dbReference type="WBParaSite" id="jg23247"/>
    </source>
</evidence>
<dbReference type="Pfam" id="PF06148">
    <property type="entry name" value="COG2_N"/>
    <property type="match status" value="1"/>
</dbReference>
<evidence type="ECO:0000256" key="1">
    <source>
        <dbReference type="ARBA" id="ARBA00004395"/>
    </source>
</evidence>
<keyword evidence="6" id="KW-0333">Golgi apparatus</keyword>
<dbReference type="PANTHER" id="PTHR12961:SF0">
    <property type="entry name" value="CONSERVED OLIGOMERIC GOLGI COMPLEX SUBUNIT 2"/>
    <property type="match status" value="1"/>
</dbReference>
<evidence type="ECO:0000259" key="9">
    <source>
        <dbReference type="Pfam" id="PF06148"/>
    </source>
</evidence>
<feature type="domain" description="Conserved oligomeric Golgi complex subunit 2 N-terminal" evidence="9">
    <location>
        <begin position="25"/>
        <end position="98"/>
    </location>
</feature>
<reference evidence="12" key="1">
    <citation type="submission" date="2022-11" db="UniProtKB">
        <authorList>
            <consortium name="WormBaseParasite"/>
        </authorList>
    </citation>
    <scope>IDENTIFICATION</scope>
</reference>
<evidence type="ECO:0000256" key="5">
    <source>
        <dbReference type="ARBA" id="ARBA00022927"/>
    </source>
</evidence>
<name>A0A915DT48_9BILA</name>
<evidence type="ECO:0000256" key="8">
    <source>
        <dbReference type="ARBA" id="ARBA00031344"/>
    </source>
</evidence>
<sequence>MVNTLSNGIPITPTTKPTVLDGAQLCFNKAHFNREDFNVDRFVNLARRRATLDQIHNDLRTYLRFLQNSMINLINDDYADFVNLSSTLAVLKDSIDKISSNAESSWTSFSASTEEIQKAAQFVQQKCSTLSSNQRDQIMIRNKIFLLNSVERLSKSLRQRPSALSSWFSKLINQCWQKRSQRQLQFHRDATLASYSIAQLDFAVVEVSTNVIDQQIICETGPKDVLLQNLFTQIIKLREKWLALLNKQSQLRPDIEAFLDSCLLTYCVSFLEERFGSVLVPSDNRLFHKCFCATIKFVQNWPSKNCEAMLKSLKNKFNTIVYFKMETQQYLTEIKAHSKPAEFTYTLNETAKDGCICSMSSSILVAIEKVFSDEIYLASIIDKLWDFTLKCLSNYVDWIKSLNLHFVEESDKEENNEKKSVEQWLALVALVWDIASFNSKLLKLCSGVVWKRLQETGAEITPFEECLAAFTTEIDDRTNESIESIAKLLLAKMTKELTAVSDIPRQYRWTRKPAPTCFSSYLQSAFSVCEVFSTESSKIGWTGQQVSVVLKKVLDSVEQTGSSLQRFKKKMLNENQTDSGDSDEAKIRKQLVYDTDFVKQRVEEHGLDLERLNLLQKRAQEAQ</sequence>
<dbReference type="Pfam" id="PF12022">
    <property type="entry name" value="COG2_C"/>
    <property type="match status" value="1"/>
</dbReference>
<organism evidence="11 12">
    <name type="scientific">Ditylenchus dipsaci</name>
    <dbReference type="NCBI Taxonomy" id="166011"/>
    <lineage>
        <taxon>Eukaryota</taxon>
        <taxon>Metazoa</taxon>
        <taxon>Ecdysozoa</taxon>
        <taxon>Nematoda</taxon>
        <taxon>Chromadorea</taxon>
        <taxon>Rhabditida</taxon>
        <taxon>Tylenchina</taxon>
        <taxon>Tylenchomorpha</taxon>
        <taxon>Sphaerularioidea</taxon>
        <taxon>Anguinidae</taxon>
        <taxon>Anguininae</taxon>
        <taxon>Ditylenchus</taxon>
    </lineage>
</organism>
<dbReference type="GO" id="GO:0000139">
    <property type="term" value="C:Golgi membrane"/>
    <property type="evidence" value="ECO:0007669"/>
    <property type="project" value="UniProtKB-SubCell"/>
</dbReference>
<dbReference type="Proteomes" id="UP000887574">
    <property type="component" value="Unplaced"/>
</dbReference>
<evidence type="ECO:0000256" key="6">
    <source>
        <dbReference type="ARBA" id="ARBA00023034"/>
    </source>
</evidence>
<dbReference type="GO" id="GO:0017119">
    <property type="term" value="C:Golgi transport complex"/>
    <property type="evidence" value="ECO:0007669"/>
    <property type="project" value="TreeGrafter"/>
</dbReference>
<dbReference type="GO" id="GO:0007030">
    <property type="term" value="P:Golgi organization"/>
    <property type="evidence" value="ECO:0007669"/>
    <property type="project" value="InterPro"/>
</dbReference>
<dbReference type="AlphaFoldDB" id="A0A915DT48"/>
<keyword evidence="4" id="KW-0813">Transport</keyword>
<evidence type="ECO:0000259" key="10">
    <source>
        <dbReference type="Pfam" id="PF12022"/>
    </source>
</evidence>